<evidence type="ECO:0000256" key="1">
    <source>
        <dbReference type="SAM" id="MobiDB-lite"/>
    </source>
</evidence>
<keyword evidence="3" id="KW-1185">Reference proteome</keyword>
<sequence length="179" mass="19755">MVTPMSIAMGMPLGVPMGLPMGTSIGTSRASRSLRSKPRAPVKPPAPPTPQTLQEWVRHYEHRSTVSRIPANLTHTKGQKVPKCPDNIGARRFVRGLKHLLESDSVEHHYSGGGPSQILKVSNKLSRGEALKSVSTEEWTNDLFNWSVTAVHQIPGWKHPARVTFYSVNLQHLLINGTD</sequence>
<reference evidence="2 3" key="1">
    <citation type="journal article" date="2020" name="Phytopathology">
        <title>Genome Sequence Resources of Colletotrichum truncatum, C. plurivorum, C. musicola, and C. sojae: Four Species Pathogenic to Soybean (Glycine max).</title>
        <authorList>
            <person name="Rogerio F."/>
            <person name="Boufleur T.R."/>
            <person name="Ciampi-Guillardi M."/>
            <person name="Sukno S.A."/>
            <person name="Thon M.R."/>
            <person name="Massola Junior N.S."/>
            <person name="Baroncelli R."/>
        </authorList>
    </citation>
    <scope>NUCLEOTIDE SEQUENCE [LARGE SCALE GENOMIC DNA]</scope>
    <source>
        <strain evidence="2 3">LFN0009</strain>
    </source>
</reference>
<dbReference type="Proteomes" id="UP000652219">
    <property type="component" value="Unassembled WGS sequence"/>
</dbReference>
<evidence type="ECO:0000313" key="2">
    <source>
        <dbReference type="EMBL" id="KAF6811242.1"/>
    </source>
</evidence>
<comment type="caution">
    <text evidence="2">The sequence shown here is derived from an EMBL/GenBank/DDBJ whole genome shotgun (WGS) entry which is preliminary data.</text>
</comment>
<name>A0A8H6JDU0_9PEZI</name>
<feature type="region of interest" description="Disordered" evidence="1">
    <location>
        <begin position="20"/>
        <end position="51"/>
    </location>
</feature>
<feature type="compositionally biased region" description="Pro residues" evidence="1">
    <location>
        <begin position="41"/>
        <end position="50"/>
    </location>
</feature>
<proteinExistence type="predicted"/>
<gene>
    <name evidence="2" type="ORF">CSOJ01_05800</name>
</gene>
<organism evidence="2 3">
    <name type="scientific">Colletotrichum sojae</name>
    <dbReference type="NCBI Taxonomy" id="2175907"/>
    <lineage>
        <taxon>Eukaryota</taxon>
        <taxon>Fungi</taxon>
        <taxon>Dikarya</taxon>
        <taxon>Ascomycota</taxon>
        <taxon>Pezizomycotina</taxon>
        <taxon>Sordariomycetes</taxon>
        <taxon>Hypocreomycetidae</taxon>
        <taxon>Glomerellales</taxon>
        <taxon>Glomerellaceae</taxon>
        <taxon>Colletotrichum</taxon>
        <taxon>Colletotrichum orchidearum species complex</taxon>
    </lineage>
</organism>
<accession>A0A8H6JDU0</accession>
<protein>
    <submittedName>
        <fullName evidence="2">Uncharacterized protein</fullName>
    </submittedName>
</protein>
<evidence type="ECO:0000313" key="3">
    <source>
        <dbReference type="Proteomes" id="UP000652219"/>
    </source>
</evidence>
<dbReference type="AlphaFoldDB" id="A0A8H6JDU0"/>
<dbReference type="EMBL" id="WIGN01000076">
    <property type="protein sequence ID" value="KAF6811242.1"/>
    <property type="molecule type" value="Genomic_DNA"/>
</dbReference>